<evidence type="ECO:0000313" key="3">
    <source>
        <dbReference type="EMBL" id="ORX56319.1"/>
    </source>
</evidence>
<feature type="transmembrane region" description="Helical" evidence="2">
    <location>
        <begin position="540"/>
        <end position="559"/>
    </location>
</feature>
<dbReference type="EMBL" id="MCGT01000010">
    <property type="protein sequence ID" value="ORX56319.1"/>
    <property type="molecule type" value="Genomic_DNA"/>
</dbReference>
<organism evidence="3 4">
    <name type="scientific">Hesseltinella vesiculosa</name>
    <dbReference type="NCBI Taxonomy" id="101127"/>
    <lineage>
        <taxon>Eukaryota</taxon>
        <taxon>Fungi</taxon>
        <taxon>Fungi incertae sedis</taxon>
        <taxon>Mucoromycota</taxon>
        <taxon>Mucoromycotina</taxon>
        <taxon>Mucoromycetes</taxon>
        <taxon>Mucorales</taxon>
        <taxon>Cunninghamellaceae</taxon>
        <taxon>Hesseltinella</taxon>
    </lineage>
</organism>
<feature type="transmembrane region" description="Helical" evidence="2">
    <location>
        <begin position="606"/>
        <end position="631"/>
    </location>
</feature>
<keyword evidence="2" id="KW-0812">Transmembrane</keyword>
<comment type="caution">
    <text evidence="3">The sequence shown here is derived from an EMBL/GenBank/DDBJ whole genome shotgun (WGS) entry which is preliminary data.</text>
</comment>
<accession>A0A1X2GL32</accession>
<feature type="compositionally biased region" description="Polar residues" evidence="1">
    <location>
        <begin position="63"/>
        <end position="72"/>
    </location>
</feature>
<evidence type="ECO:0000256" key="1">
    <source>
        <dbReference type="SAM" id="MobiDB-lite"/>
    </source>
</evidence>
<keyword evidence="4" id="KW-1185">Reference proteome</keyword>
<sequence>MAGTSTKRAGLTLRRTHRPQVPKVQVEEEDNDVILSQRVLDEEDGLVLEDVNEIRSSAFAASHISTSQSQADNEAVQPAHDKEGKPLRSHGPETFGDIVMHPIRQLELHRRRLSIFDHEQKDWDEHHPAPTLETTTLETATLETAVPASMPGQAPDSAQVATPNPRNVKSIIHFKHLMGEQALCITKDIVDQLYYPLSLREDELHWLYEMKNSDDLVEFFHRSKRDYSIKIHKTVHMGQKREQIQNKLEEKLDFIEEKLDHHSDNEEKTEKENPVEEKTSGKSTPESRRPSKEDSRCSLDIPMPENSIKLNKNVFLEIKTIEPVVHEEEPTNGPRPIFALPDPDLSDEIGEESSATWVELFGDVFYVGWLSSFTHTHHMVGSGDLAEYAGWFVVMWWTWCSSALYSARYDNGDVMHHIYKIIDLCGLVGMAGASEKYESSNGFIYGYIVMKAVLLIQYGVVLVGAILSGSFAKRPLSRYVAVNALAMILWGVSLMYAGEEHVVQRKVLWYVSIGVEVLVNMSLHRFKQVSLAASHLAERFGLFTIIILGENCLGFIRMVSESDSVINVVVANMIGVVIIFCYFFMYFDDFSKEILSSVHVSQIWMYLHFPLHLCQVAFGIALTDIITAYSFQWDQNGKDSSLLAYETCHALEAAAAGGNGTAHAAVQTTVSLAASLVKAVTESSNNNPNEVLSCEEIIKDTGSLEYAYTAFWVSAGLILCINAMIKLVNTPVAARWSKLICASRFVNAIVFFGLSAASFENFRGLGMVAIMMCCLILQSAVDLLD</sequence>
<feature type="transmembrane region" description="Helical" evidence="2">
    <location>
        <begin position="739"/>
        <end position="759"/>
    </location>
</feature>
<keyword evidence="2" id="KW-0472">Membrane</keyword>
<dbReference type="InterPro" id="IPR010640">
    <property type="entry name" value="Low_temperature_requirement_A"/>
</dbReference>
<feature type="transmembrane region" description="Helical" evidence="2">
    <location>
        <begin position="479"/>
        <end position="497"/>
    </location>
</feature>
<dbReference type="AlphaFoldDB" id="A0A1X2GL32"/>
<feature type="transmembrane region" description="Helical" evidence="2">
    <location>
        <begin position="706"/>
        <end position="727"/>
    </location>
</feature>
<feature type="transmembrane region" description="Helical" evidence="2">
    <location>
        <begin position="444"/>
        <end position="467"/>
    </location>
</feature>
<dbReference type="Proteomes" id="UP000242146">
    <property type="component" value="Unassembled WGS sequence"/>
</dbReference>
<dbReference type="PANTHER" id="PTHR42101:SF1">
    <property type="entry name" value="LOW TEMPERATURE REQUIREMENT A"/>
    <property type="match status" value="1"/>
</dbReference>
<feature type="transmembrane region" description="Helical" evidence="2">
    <location>
        <begin position="765"/>
        <end position="784"/>
    </location>
</feature>
<dbReference type="OrthoDB" id="191995at2759"/>
<protein>
    <recommendedName>
        <fullName evidence="5">Bacterial low temperature requirement A protein-domain-containing protein</fullName>
    </recommendedName>
</protein>
<name>A0A1X2GL32_9FUNG</name>
<feature type="region of interest" description="Disordered" evidence="1">
    <location>
        <begin position="1"/>
        <end position="25"/>
    </location>
</feature>
<dbReference type="Pfam" id="PF06772">
    <property type="entry name" value="LtrA"/>
    <property type="match status" value="1"/>
</dbReference>
<dbReference type="STRING" id="101127.A0A1X2GL32"/>
<proteinExistence type="predicted"/>
<evidence type="ECO:0000256" key="2">
    <source>
        <dbReference type="SAM" id="Phobius"/>
    </source>
</evidence>
<feature type="compositionally biased region" description="Basic and acidic residues" evidence="1">
    <location>
        <begin position="258"/>
        <end position="297"/>
    </location>
</feature>
<dbReference type="PANTHER" id="PTHR42101">
    <property type="entry name" value="CHROMOSOME 16, WHOLE GENOME SHOTGUN SEQUENCE"/>
    <property type="match status" value="1"/>
</dbReference>
<feature type="region of interest" description="Disordered" evidence="1">
    <location>
        <begin position="258"/>
        <end position="302"/>
    </location>
</feature>
<feature type="transmembrane region" description="Helical" evidence="2">
    <location>
        <begin position="565"/>
        <end position="585"/>
    </location>
</feature>
<reference evidence="3 4" key="1">
    <citation type="submission" date="2016-07" db="EMBL/GenBank/DDBJ databases">
        <title>Pervasive Adenine N6-methylation of Active Genes in Fungi.</title>
        <authorList>
            <consortium name="DOE Joint Genome Institute"/>
            <person name="Mondo S.J."/>
            <person name="Dannebaum R.O."/>
            <person name="Kuo R.C."/>
            <person name="Labutti K."/>
            <person name="Haridas S."/>
            <person name="Kuo A."/>
            <person name="Salamov A."/>
            <person name="Ahrendt S.R."/>
            <person name="Lipzen A."/>
            <person name="Sullivan W."/>
            <person name="Andreopoulos W.B."/>
            <person name="Clum A."/>
            <person name="Lindquist E."/>
            <person name="Daum C."/>
            <person name="Ramamoorthy G.K."/>
            <person name="Gryganskyi A."/>
            <person name="Culley D."/>
            <person name="Magnuson J.K."/>
            <person name="James T.Y."/>
            <person name="O'Malley M.A."/>
            <person name="Stajich J.E."/>
            <person name="Spatafora J.W."/>
            <person name="Visel A."/>
            <person name="Grigoriev I.V."/>
        </authorList>
    </citation>
    <scope>NUCLEOTIDE SEQUENCE [LARGE SCALE GENOMIC DNA]</scope>
    <source>
        <strain evidence="3 4">NRRL 3301</strain>
    </source>
</reference>
<gene>
    <name evidence="3" type="ORF">DM01DRAFT_1334792</name>
</gene>
<evidence type="ECO:0008006" key="5">
    <source>
        <dbReference type="Google" id="ProtNLM"/>
    </source>
</evidence>
<feature type="region of interest" description="Disordered" evidence="1">
    <location>
        <begin position="62"/>
        <end position="95"/>
    </location>
</feature>
<evidence type="ECO:0000313" key="4">
    <source>
        <dbReference type="Proteomes" id="UP000242146"/>
    </source>
</evidence>
<keyword evidence="2" id="KW-1133">Transmembrane helix</keyword>